<proteinExistence type="inferred from homology"/>
<dbReference type="GO" id="GO:0008239">
    <property type="term" value="F:dipeptidyl-peptidase activity"/>
    <property type="evidence" value="ECO:0007669"/>
    <property type="project" value="TreeGrafter"/>
</dbReference>
<name>A0A914Q9Y4_9BILA</name>
<evidence type="ECO:0000256" key="2">
    <source>
        <dbReference type="ARBA" id="ARBA00022670"/>
    </source>
</evidence>
<dbReference type="AlphaFoldDB" id="A0A914Q9Y4"/>
<dbReference type="Pfam" id="PF05577">
    <property type="entry name" value="Peptidase_S28"/>
    <property type="match status" value="1"/>
</dbReference>
<keyword evidence="2" id="KW-0645">Protease</keyword>
<keyword evidence="4" id="KW-0378">Hydrolase</keyword>
<dbReference type="InterPro" id="IPR029058">
    <property type="entry name" value="AB_hydrolase_fold"/>
</dbReference>
<evidence type="ECO:0000256" key="5">
    <source>
        <dbReference type="ARBA" id="ARBA00023180"/>
    </source>
</evidence>
<accession>A0A914Q9Y4</accession>
<dbReference type="Proteomes" id="UP000887578">
    <property type="component" value="Unplaced"/>
</dbReference>
<dbReference type="Gene3D" id="1.20.120.980">
    <property type="entry name" value="Serine carboxypeptidase S28, SKS domain"/>
    <property type="match status" value="1"/>
</dbReference>
<dbReference type="InterPro" id="IPR042269">
    <property type="entry name" value="Ser_carbopepase_S28_SKS"/>
</dbReference>
<evidence type="ECO:0000313" key="6">
    <source>
        <dbReference type="Proteomes" id="UP000887578"/>
    </source>
</evidence>
<comment type="similarity">
    <text evidence="1">Belongs to the peptidase S28 family.</text>
</comment>
<organism evidence="6 7">
    <name type="scientific">Panagrolaimus davidi</name>
    <dbReference type="NCBI Taxonomy" id="227884"/>
    <lineage>
        <taxon>Eukaryota</taxon>
        <taxon>Metazoa</taxon>
        <taxon>Ecdysozoa</taxon>
        <taxon>Nematoda</taxon>
        <taxon>Chromadorea</taxon>
        <taxon>Rhabditida</taxon>
        <taxon>Tylenchina</taxon>
        <taxon>Panagrolaimomorpha</taxon>
        <taxon>Panagrolaimoidea</taxon>
        <taxon>Panagrolaimidae</taxon>
        <taxon>Panagrolaimus</taxon>
    </lineage>
</organism>
<protein>
    <submittedName>
        <fullName evidence="7">Uncharacterized protein</fullName>
    </submittedName>
</protein>
<dbReference type="GO" id="GO:0070008">
    <property type="term" value="F:serine-type exopeptidase activity"/>
    <property type="evidence" value="ECO:0007669"/>
    <property type="project" value="InterPro"/>
</dbReference>
<dbReference type="InterPro" id="IPR008758">
    <property type="entry name" value="Peptidase_S28"/>
</dbReference>
<evidence type="ECO:0000256" key="3">
    <source>
        <dbReference type="ARBA" id="ARBA00022729"/>
    </source>
</evidence>
<reference evidence="7" key="1">
    <citation type="submission" date="2022-11" db="UniProtKB">
        <authorList>
            <consortium name="WormBaseParasite"/>
        </authorList>
    </citation>
    <scope>IDENTIFICATION</scope>
</reference>
<dbReference type="WBParaSite" id="PDA_v2.g23983.t1">
    <property type="protein sequence ID" value="PDA_v2.g23983.t1"/>
    <property type="gene ID" value="PDA_v2.g23983"/>
</dbReference>
<sequence>MMDFAITDYSPDCASNISDALSKIKEMIYTEEGRNYLNTVFKIQPPLNVSASDSFELDASHFLAYIFRSFQGVVQYSFDALNNYTMNGYGIDGLCEIMTTKEESVSKIAKFYFLFKAVTYLDNDYNRDISHISKNTYNLSNPYDFNGNSADRGWVWICCGMAMGLLQSAESSHTIFNRMLPLQYYFQLCQDVFGPTINTTYITKKVEETIYHFGNPWNYSASNVVLVNGGYDPWSALGSKVTRKDQHQIAIQIPKAAHCSDMYPARNGEPIALKAAREAIENELDYFIKNAAVPTTLMPSTPTTSSLVVTTSDSSTPMKSNVATSFLLCVILFLFGKFFV</sequence>
<keyword evidence="5" id="KW-0325">Glycoprotein</keyword>
<evidence type="ECO:0000256" key="4">
    <source>
        <dbReference type="ARBA" id="ARBA00022801"/>
    </source>
</evidence>
<dbReference type="Gene3D" id="3.40.50.1820">
    <property type="entry name" value="alpha/beta hydrolase"/>
    <property type="match status" value="1"/>
</dbReference>
<evidence type="ECO:0000256" key="1">
    <source>
        <dbReference type="ARBA" id="ARBA00011079"/>
    </source>
</evidence>
<dbReference type="GO" id="GO:0006508">
    <property type="term" value="P:proteolysis"/>
    <property type="evidence" value="ECO:0007669"/>
    <property type="project" value="UniProtKB-KW"/>
</dbReference>
<dbReference type="PANTHER" id="PTHR11010:SF101">
    <property type="entry name" value="SERINE PROTEASE F56F10.1-RELATED"/>
    <property type="match status" value="1"/>
</dbReference>
<keyword evidence="6" id="KW-1185">Reference proteome</keyword>
<keyword evidence="3" id="KW-0732">Signal</keyword>
<evidence type="ECO:0000313" key="7">
    <source>
        <dbReference type="WBParaSite" id="PDA_v2.g23983.t1"/>
    </source>
</evidence>
<dbReference type="PANTHER" id="PTHR11010">
    <property type="entry name" value="PROTEASE S28 PRO-X CARBOXYPEPTIDASE-RELATED"/>
    <property type="match status" value="1"/>
</dbReference>